<feature type="non-terminal residue" evidence="2">
    <location>
        <position position="62"/>
    </location>
</feature>
<evidence type="ECO:0000313" key="3">
    <source>
        <dbReference type="Proteomes" id="UP001529510"/>
    </source>
</evidence>
<organism evidence="2 3">
    <name type="scientific">Cirrhinus mrigala</name>
    <name type="common">Mrigala</name>
    <dbReference type="NCBI Taxonomy" id="683832"/>
    <lineage>
        <taxon>Eukaryota</taxon>
        <taxon>Metazoa</taxon>
        <taxon>Chordata</taxon>
        <taxon>Craniata</taxon>
        <taxon>Vertebrata</taxon>
        <taxon>Euteleostomi</taxon>
        <taxon>Actinopterygii</taxon>
        <taxon>Neopterygii</taxon>
        <taxon>Teleostei</taxon>
        <taxon>Ostariophysi</taxon>
        <taxon>Cypriniformes</taxon>
        <taxon>Cyprinidae</taxon>
        <taxon>Labeoninae</taxon>
        <taxon>Labeonini</taxon>
        <taxon>Cirrhinus</taxon>
    </lineage>
</organism>
<protein>
    <submittedName>
        <fullName evidence="2">Uncharacterized protein</fullName>
    </submittedName>
</protein>
<proteinExistence type="predicted"/>
<reference evidence="2 3" key="1">
    <citation type="submission" date="2024-05" db="EMBL/GenBank/DDBJ databases">
        <title>Genome sequencing and assembly of Indian major carp, Cirrhinus mrigala (Hamilton, 1822).</title>
        <authorList>
            <person name="Mohindra V."/>
            <person name="Chowdhury L.M."/>
            <person name="Lal K."/>
            <person name="Jena J.K."/>
        </authorList>
    </citation>
    <scope>NUCLEOTIDE SEQUENCE [LARGE SCALE GENOMIC DNA]</scope>
    <source>
        <strain evidence="2">CM1030</strain>
        <tissue evidence="2">Blood</tissue>
    </source>
</reference>
<feature type="compositionally biased region" description="Polar residues" evidence="1">
    <location>
        <begin position="34"/>
        <end position="48"/>
    </location>
</feature>
<dbReference type="EMBL" id="JAMKFB020000006">
    <property type="protein sequence ID" value="KAL0190546.1"/>
    <property type="molecule type" value="Genomic_DNA"/>
</dbReference>
<feature type="non-terminal residue" evidence="2">
    <location>
        <position position="1"/>
    </location>
</feature>
<name>A0ABD0QYT7_CIRMR</name>
<dbReference type="AlphaFoldDB" id="A0ABD0QYT7"/>
<evidence type="ECO:0000313" key="2">
    <source>
        <dbReference type="EMBL" id="KAL0190546.1"/>
    </source>
</evidence>
<comment type="caution">
    <text evidence="2">The sequence shown here is derived from an EMBL/GenBank/DDBJ whole genome shotgun (WGS) entry which is preliminary data.</text>
</comment>
<gene>
    <name evidence="2" type="ORF">M9458_013244</name>
</gene>
<dbReference type="Proteomes" id="UP001529510">
    <property type="component" value="Unassembled WGS sequence"/>
</dbReference>
<keyword evidence="3" id="KW-1185">Reference proteome</keyword>
<accession>A0ABD0QYT7</accession>
<sequence length="62" mass="7127">GRDQKVHTLPGEEEEEEEEEEDEEEEGEEGTARPLNQSIPVNLNTIPDTYSKDCVENNLFHK</sequence>
<feature type="compositionally biased region" description="Acidic residues" evidence="1">
    <location>
        <begin position="11"/>
        <end position="29"/>
    </location>
</feature>
<feature type="region of interest" description="Disordered" evidence="1">
    <location>
        <begin position="1"/>
        <end position="51"/>
    </location>
</feature>
<evidence type="ECO:0000256" key="1">
    <source>
        <dbReference type="SAM" id="MobiDB-lite"/>
    </source>
</evidence>